<dbReference type="AlphaFoldDB" id="X1ACP2"/>
<dbReference type="GO" id="GO:0006355">
    <property type="term" value="P:regulation of DNA-templated transcription"/>
    <property type="evidence" value="ECO:0007669"/>
    <property type="project" value="InterPro"/>
</dbReference>
<organism evidence="1">
    <name type="scientific">marine sediment metagenome</name>
    <dbReference type="NCBI Taxonomy" id="412755"/>
    <lineage>
        <taxon>unclassified sequences</taxon>
        <taxon>metagenomes</taxon>
        <taxon>ecological metagenomes</taxon>
    </lineage>
</organism>
<protein>
    <recommendedName>
        <fullName evidence="2">Ribbon-helix-helix protein CopG domain-containing protein</fullName>
    </recommendedName>
</protein>
<dbReference type="EMBL" id="BART01018968">
    <property type="protein sequence ID" value="GAG80230.1"/>
    <property type="molecule type" value="Genomic_DNA"/>
</dbReference>
<sequence length="54" mass="6292">MVKDLEKNRISVTLLEPYINGIEKLRETGIYDTRGDVIRDGLKLLFEKRGIKPF</sequence>
<evidence type="ECO:0000313" key="1">
    <source>
        <dbReference type="EMBL" id="GAG80230.1"/>
    </source>
</evidence>
<dbReference type="InterPro" id="IPR010985">
    <property type="entry name" value="Ribbon_hlx_hlx"/>
</dbReference>
<dbReference type="SUPFAM" id="SSF47598">
    <property type="entry name" value="Ribbon-helix-helix"/>
    <property type="match status" value="1"/>
</dbReference>
<comment type="caution">
    <text evidence="1">The sequence shown here is derived from an EMBL/GenBank/DDBJ whole genome shotgun (WGS) entry which is preliminary data.</text>
</comment>
<reference evidence="1" key="1">
    <citation type="journal article" date="2014" name="Front. Microbiol.">
        <title>High frequency of phylogenetically diverse reductive dehalogenase-homologous genes in deep subseafloor sedimentary metagenomes.</title>
        <authorList>
            <person name="Kawai M."/>
            <person name="Futagami T."/>
            <person name="Toyoda A."/>
            <person name="Takaki Y."/>
            <person name="Nishi S."/>
            <person name="Hori S."/>
            <person name="Arai W."/>
            <person name="Tsubouchi T."/>
            <person name="Morono Y."/>
            <person name="Uchiyama I."/>
            <person name="Ito T."/>
            <person name="Fujiyama A."/>
            <person name="Inagaki F."/>
            <person name="Takami H."/>
        </authorList>
    </citation>
    <scope>NUCLEOTIDE SEQUENCE</scope>
    <source>
        <strain evidence="1">Expedition CK06-06</strain>
    </source>
</reference>
<gene>
    <name evidence="1" type="ORF">S01H4_35635</name>
</gene>
<name>X1ACP2_9ZZZZ</name>
<proteinExistence type="predicted"/>
<accession>X1ACP2</accession>
<evidence type="ECO:0008006" key="2">
    <source>
        <dbReference type="Google" id="ProtNLM"/>
    </source>
</evidence>